<name>A0A919H7T8_9ACTN</name>
<sequence length="206" mass="21384">MEAARTSGRTRNSLCWAVAIPGAATAGGFLAQYPYGMVFVGVLLVLAAAGIGAAVAGTFWNRAGAATVIGFGTLALSLFAGPQLYETYTKLLGEQVPAVVVEVGEHKESDGDTRSYCVVSDPSGQVRKLGQQQNCFGDFTEGQQVVLFEDPAGILDPRIEATGARTVDALGSGITGGLLVLIGGTMFAAGERRRTDAEVGAKRARR</sequence>
<keyword evidence="3" id="KW-1185">Reference proteome</keyword>
<feature type="transmembrane region" description="Helical" evidence="1">
    <location>
        <begin position="12"/>
        <end position="31"/>
    </location>
</feature>
<keyword evidence="1" id="KW-1133">Transmembrane helix</keyword>
<keyword evidence="1" id="KW-0812">Transmembrane</keyword>
<feature type="transmembrane region" description="Helical" evidence="1">
    <location>
        <begin position="37"/>
        <end position="56"/>
    </location>
</feature>
<keyword evidence="1" id="KW-0472">Membrane</keyword>
<protein>
    <submittedName>
        <fullName evidence="2">Uncharacterized protein</fullName>
    </submittedName>
</protein>
<dbReference type="EMBL" id="BNEE01000006">
    <property type="protein sequence ID" value="GHI89109.1"/>
    <property type="molecule type" value="Genomic_DNA"/>
</dbReference>
<dbReference type="RefSeq" id="WP_031147598.1">
    <property type="nucleotide sequence ID" value="NZ_BNEE01000006.1"/>
</dbReference>
<accession>A0A919H7T8</accession>
<feature type="transmembrane region" description="Helical" evidence="1">
    <location>
        <begin position="169"/>
        <end position="189"/>
    </location>
</feature>
<dbReference type="Proteomes" id="UP000600026">
    <property type="component" value="Unassembled WGS sequence"/>
</dbReference>
<comment type="caution">
    <text evidence="2">The sequence shown here is derived from an EMBL/GenBank/DDBJ whole genome shotgun (WGS) entry which is preliminary data.</text>
</comment>
<proteinExistence type="predicted"/>
<evidence type="ECO:0000313" key="3">
    <source>
        <dbReference type="Proteomes" id="UP000600026"/>
    </source>
</evidence>
<evidence type="ECO:0000256" key="1">
    <source>
        <dbReference type="SAM" id="Phobius"/>
    </source>
</evidence>
<evidence type="ECO:0000313" key="2">
    <source>
        <dbReference type="EMBL" id="GHI89109.1"/>
    </source>
</evidence>
<dbReference type="OrthoDB" id="4227864at2"/>
<feature type="transmembrane region" description="Helical" evidence="1">
    <location>
        <begin position="63"/>
        <end position="85"/>
    </location>
</feature>
<reference evidence="2" key="1">
    <citation type="submission" date="2020-09" db="EMBL/GenBank/DDBJ databases">
        <title>Whole genome shotgun sequence of Streptomyces xanthophaeus NBRC 12829.</title>
        <authorList>
            <person name="Komaki H."/>
            <person name="Tamura T."/>
        </authorList>
    </citation>
    <scope>NUCLEOTIDE SEQUENCE</scope>
    <source>
        <strain evidence="2">NBRC 12829</strain>
    </source>
</reference>
<gene>
    <name evidence="2" type="ORF">Sxan_64730</name>
</gene>
<organism evidence="2 3">
    <name type="scientific">Streptomyces xanthophaeus</name>
    <dbReference type="NCBI Taxonomy" id="67385"/>
    <lineage>
        <taxon>Bacteria</taxon>
        <taxon>Bacillati</taxon>
        <taxon>Actinomycetota</taxon>
        <taxon>Actinomycetes</taxon>
        <taxon>Kitasatosporales</taxon>
        <taxon>Streptomycetaceae</taxon>
        <taxon>Streptomyces</taxon>
    </lineage>
</organism>
<dbReference type="AlphaFoldDB" id="A0A919H7T8"/>